<proteinExistence type="predicted"/>
<gene>
    <name evidence="1" type="ORF">CITCOLO1_LOCUS6971</name>
</gene>
<evidence type="ECO:0000313" key="2">
    <source>
        <dbReference type="Proteomes" id="UP001642487"/>
    </source>
</evidence>
<sequence>MYSLIIQLHQLYNSTRTKWQQLVSESPTRSWMNQIGKSRRQRASHGICAAPTSDSELLWRLWFVNFSYSQAPDVHELLSHLTLMFVVYTFLSNIFF</sequence>
<name>A0ABP0Y899_9ROSI</name>
<dbReference type="Proteomes" id="UP001642487">
    <property type="component" value="Chromosome 2"/>
</dbReference>
<accession>A0ABP0Y899</accession>
<dbReference type="EMBL" id="OZ021736">
    <property type="protein sequence ID" value="CAK9315188.1"/>
    <property type="molecule type" value="Genomic_DNA"/>
</dbReference>
<protein>
    <submittedName>
        <fullName evidence="1">Uncharacterized protein</fullName>
    </submittedName>
</protein>
<keyword evidence="2" id="KW-1185">Reference proteome</keyword>
<reference evidence="1 2" key="1">
    <citation type="submission" date="2024-03" db="EMBL/GenBank/DDBJ databases">
        <authorList>
            <person name="Gkanogiannis A."/>
            <person name="Becerra Lopez-Lavalle L."/>
        </authorList>
    </citation>
    <scope>NUCLEOTIDE SEQUENCE [LARGE SCALE GENOMIC DNA]</scope>
</reference>
<evidence type="ECO:0000313" key="1">
    <source>
        <dbReference type="EMBL" id="CAK9315188.1"/>
    </source>
</evidence>
<organism evidence="1 2">
    <name type="scientific">Citrullus colocynthis</name>
    <name type="common">colocynth</name>
    <dbReference type="NCBI Taxonomy" id="252529"/>
    <lineage>
        <taxon>Eukaryota</taxon>
        <taxon>Viridiplantae</taxon>
        <taxon>Streptophyta</taxon>
        <taxon>Embryophyta</taxon>
        <taxon>Tracheophyta</taxon>
        <taxon>Spermatophyta</taxon>
        <taxon>Magnoliopsida</taxon>
        <taxon>eudicotyledons</taxon>
        <taxon>Gunneridae</taxon>
        <taxon>Pentapetalae</taxon>
        <taxon>rosids</taxon>
        <taxon>fabids</taxon>
        <taxon>Cucurbitales</taxon>
        <taxon>Cucurbitaceae</taxon>
        <taxon>Benincaseae</taxon>
        <taxon>Citrullus</taxon>
    </lineage>
</organism>